<feature type="signal peptide" evidence="1">
    <location>
        <begin position="1"/>
        <end position="19"/>
    </location>
</feature>
<dbReference type="AlphaFoldDB" id="A0A517Y3H2"/>
<name>A0A517Y3H2_9BACT</name>
<protein>
    <submittedName>
        <fullName evidence="2">Nickel uptake substrate-specific transmembrane region</fullName>
    </submittedName>
</protein>
<keyword evidence="2" id="KW-0812">Transmembrane</keyword>
<evidence type="ECO:0000256" key="1">
    <source>
        <dbReference type="SAM" id="SignalP"/>
    </source>
</evidence>
<organism evidence="2 3">
    <name type="scientific">Urbifossiella limnaea</name>
    <dbReference type="NCBI Taxonomy" id="2528023"/>
    <lineage>
        <taxon>Bacteria</taxon>
        <taxon>Pseudomonadati</taxon>
        <taxon>Planctomycetota</taxon>
        <taxon>Planctomycetia</taxon>
        <taxon>Gemmatales</taxon>
        <taxon>Gemmataceae</taxon>
        <taxon>Urbifossiella</taxon>
    </lineage>
</organism>
<dbReference type="EMBL" id="CP036273">
    <property type="protein sequence ID" value="QDU24335.1"/>
    <property type="molecule type" value="Genomic_DNA"/>
</dbReference>
<gene>
    <name evidence="2" type="ORF">ETAA1_63490</name>
</gene>
<keyword evidence="3" id="KW-1185">Reference proteome</keyword>
<keyword evidence="2" id="KW-0472">Membrane</keyword>
<evidence type="ECO:0000313" key="3">
    <source>
        <dbReference type="Proteomes" id="UP000319576"/>
    </source>
</evidence>
<evidence type="ECO:0000313" key="2">
    <source>
        <dbReference type="EMBL" id="QDU24335.1"/>
    </source>
</evidence>
<accession>A0A517Y3H2</accession>
<dbReference type="Proteomes" id="UP000319576">
    <property type="component" value="Chromosome"/>
</dbReference>
<reference evidence="2 3" key="1">
    <citation type="submission" date="2019-02" db="EMBL/GenBank/DDBJ databases">
        <title>Deep-cultivation of Planctomycetes and their phenomic and genomic characterization uncovers novel biology.</title>
        <authorList>
            <person name="Wiegand S."/>
            <person name="Jogler M."/>
            <person name="Boedeker C."/>
            <person name="Pinto D."/>
            <person name="Vollmers J."/>
            <person name="Rivas-Marin E."/>
            <person name="Kohn T."/>
            <person name="Peeters S.H."/>
            <person name="Heuer A."/>
            <person name="Rast P."/>
            <person name="Oberbeckmann S."/>
            <person name="Bunk B."/>
            <person name="Jeske O."/>
            <person name="Meyerdierks A."/>
            <person name="Storesund J.E."/>
            <person name="Kallscheuer N."/>
            <person name="Luecker S."/>
            <person name="Lage O.M."/>
            <person name="Pohl T."/>
            <person name="Merkel B.J."/>
            <person name="Hornburger P."/>
            <person name="Mueller R.-W."/>
            <person name="Bruemmer F."/>
            <person name="Labrenz M."/>
            <person name="Spormann A.M."/>
            <person name="Op den Camp H."/>
            <person name="Overmann J."/>
            <person name="Amann R."/>
            <person name="Jetten M.S.M."/>
            <person name="Mascher T."/>
            <person name="Medema M.H."/>
            <person name="Devos D.P."/>
            <person name="Kaster A.-K."/>
            <person name="Ovreas L."/>
            <person name="Rohde M."/>
            <person name="Galperin M.Y."/>
            <person name="Jogler C."/>
        </authorList>
    </citation>
    <scope>NUCLEOTIDE SEQUENCE [LARGE SCALE GENOMIC DNA]</scope>
    <source>
        <strain evidence="2 3">ETA_A1</strain>
    </source>
</reference>
<proteinExistence type="predicted"/>
<dbReference type="KEGG" id="uli:ETAA1_63490"/>
<keyword evidence="1" id="KW-0732">Signal</keyword>
<sequence length="225" mass="23432" precursor="true">MRYLAAFLLAAAVTAAADAHFVFVYVDGADAKLVFGHDAAPDPDLFPARAEKTTLTARDAAGKETKLTVEKGAGNFFRAKLPAGPVVVYGTTEAGVTQRGDAPPMLSWYYPKVIVGDPFAANLGGAKALDVAPVREGEKVRFRVHADGKAVADAEVTVGLSGKGEDKAQAVKTDAAGLTPAFAERGRYVVAARRVEAKGGEFGGKSFASVRHTATLVCDVPAPSR</sequence>
<dbReference type="OrthoDB" id="275795at2"/>
<feature type="chain" id="PRO_5022204823" evidence="1">
    <location>
        <begin position="20"/>
        <end position="225"/>
    </location>
</feature>
<dbReference type="RefSeq" id="WP_145244497.1">
    <property type="nucleotide sequence ID" value="NZ_CP036273.1"/>
</dbReference>